<keyword evidence="12" id="KW-1185">Reference proteome</keyword>
<sequence length="278" mass="31321">MKRRRRRQQRFEGSQQLRWMISYADFLTLLFAFFAFLYAISNINEEKFRNVSRTLLQIFDVEPSAIEPIELEGTPQGPDLFNPLYRPEPIPSTREDLADTEPYHQESTLLDIRQRTESQFQQLIQDQLISVSGTENWLEINLQEPILFSPGSADITDEAEALLYEIAKILAPLNNPVAVEGYTDQSPAGGEFDTNWELSAMRAANVVRYLQQAGVSGQRLSAVGFGEFQPQFDETNPVRAERNRRVSIVVTRLGGPNILTVPGEAGQGGQTGPEFAEP</sequence>
<feature type="region of interest" description="Disordered" evidence="8">
    <location>
        <begin position="259"/>
        <end position="278"/>
    </location>
</feature>
<dbReference type="PANTHER" id="PTHR30329">
    <property type="entry name" value="STATOR ELEMENT OF FLAGELLAR MOTOR COMPLEX"/>
    <property type="match status" value="1"/>
</dbReference>
<dbReference type="InterPro" id="IPR025713">
    <property type="entry name" value="MotB-like_N_dom"/>
</dbReference>
<proteinExistence type="inferred from homology"/>
<accession>A0A918K5Q6</accession>
<dbReference type="Pfam" id="PF13677">
    <property type="entry name" value="MotB_plug"/>
    <property type="match status" value="1"/>
</dbReference>
<comment type="caution">
    <text evidence="11">The sequence shown here is derived from an EMBL/GenBank/DDBJ whole genome shotgun (WGS) entry which is preliminary data.</text>
</comment>
<dbReference type="PANTHER" id="PTHR30329:SF20">
    <property type="entry name" value="EXPORTED PROTEIN"/>
    <property type="match status" value="1"/>
</dbReference>
<dbReference type="GO" id="GO:0005886">
    <property type="term" value="C:plasma membrane"/>
    <property type="evidence" value="ECO:0007669"/>
    <property type="project" value="UniProtKB-SubCell"/>
</dbReference>
<organism evidence="11 12">
    <name type="scientific">Saccharospirillum salsuginis</name>
    <dbReference type="NCBI Taxonomy" id="418750"/>
    <lineage>
        <taxon>Bacteria</taxon>
        <taxon>Pseudomonadati</taxon>
        <taxon>Pseudomonadota</taxon>
        <taxon>Gammaproteobacteria</taxon>
        <taxon>Oceanospirillales</taxon>
        <taxon>Saccharospirillaceae</taxon>
        <taxon>Saccharospirillum</taxon>
    </lineage>
</organism>
<dbReference type="SUPFAM" id="SSF103088">
    <property type="entry name" value="OmpA-like"/>
    <property type="match status" value="1"/>
</dbReference>
<evidence type="ECO:0000256" key="3">
    <source>
        <dbReference type="ARBA" id="ARBA00022475"/>
    </source>
</evidence>
<evidence type="ECO:0000259" key="10">
    <source>
        <dbReference type="PROSITE" id="PS51123"/>
    </source>
</evidence>
<dbReference type="RefSeq" id="WP_189608177.1">
    <property type="nucleotide sequence ID" value="NZ_BMXR01000004.1"/>
</dbReference>
<dbReference type="AlphaFoldDB" id="A0A918K5Q6"/>
<evidence type="ECO:0000313" key="12">
    <source>
        <dbReference type="Proteomes" id="UP000626148"/>
    </source>
</evidence>
<evidence type="ECO:0000256" key="4">
    <source>
        <dbReference type="ARBA" id="ARBA00022692"/>
    </source>
</evidence>
<reference evidence="11" key="1">
    <citation type="journal article" date="2014" name="Int. J. Syst. Evol. Microbiol.">
        <title>Complete genome sequence of Corynebacterium casei LMG S-19264T (=DSM 44701T), isolated from a smear-ripened cheese.</title>
        <authorList>
            <consortium name="US DOE Joint Genome Institute (JGI-PGF)"/>
            <person name="Walter F."/>
            <person name="Albersmeier A."/>
            <person name="Kalinowski J."/>
            <person name="Ruckert C."/>
        </authorList>
    </citation>
    <scope>NUCLEOTIDE SEQUENCE</scope>
    <source>
        <strain evidence="11">KCTC 22169</strain>
    </source>
</reference>
<evidence type="ECO:0000256" key="1">
    <source>
        <dbReference type="ARBA" id="ARBA00004162"/>
    </source>
</evidence>
<name>A0A918K5Q6_9GAMM</name>
<keyword evidence="11" id="KW-0966">Cell projection</keyword>
<evidence type="ECO:0000256" key="9">
    <source>
        <dbReference type="SAM" id="Phobius"/>
    </source>
</evidence>
<dbReference type="Pfam" id="PF00691">
    <property type="entry name" value="OmpA"/>
    <property type="match status" value="1"/>
</dbReference>
<evidence type="ECO:0000313" key="11">
    <source>
        <dbReference type="EMBL" id="GGX50862.1"/>
    </source>
</evidence>
<keyword evidence="6 7" id="KW-0472">Membrane</keyword>
<keyword evidence="4 9" id="KW-0812">Transmembrane</keyword>
<gene>
    <name evidence="11" type="primary">motD</name>
    <name evidence="11" type="ORF">GCM10007392_17580</name>
</gene>
<dbReference type="Gene3D" id="3.30.1330.60">
    <property type="entry name" value="OmpA-like domain"/>
    <property type="match status" value="1"/>
</dbReference>
<dbReference type="EMBL" id="BMXR01000004">
    <property type="protein sequence ID" value="GGX50862.1"/>
    <property type="molecule type" value="Genomic_DNA"/>
</dbReference>
<feature type="domain" description="OmpA-like" evidence="10">
    <location>
        <begin position="135"/>
        <end position="254"/>
    </location>
</feature>
<dbReference type="PROSITE" id="PS51123">
    <property type="entry name" value="OMPA_2"/>
    <property type="match status" value="1"/>
</dbReference>
<dbReference type="Proteomes" id="UP000626148">
    <property type="component" value="Unassembled WGS sequence"/>
</dbReference>
<dbReference type="InterPro" id="IPR050330">
    <property type="entry name" value="Bact_OuterMem_StrucFunc"/>
</dbReference>
<evidence type="ECO:0000256" key="7">
    <source>
        <dbReference type="PROSITE-ProRule" id="PRU00473"/>
    </source>
</evidence>
<evidence type="ECO:0000256" key="8">
    <source>
        <dbReference type="SAM" id="MobiDB-lite"/>
    </source>
</evidence>
<feature type="transmembrane region" description="Helical" evidence="9">
    <location>
        <begin position="21"/>
        <end position="40"/>
    </location>
</feature>
<protein>
    <submittedName>
        <fullName evidence="11">Flagellar motor protein MotD</fullName>
    </submittedName>
</protein>
<evidence type="ECO:0000256" key="6">
    <source>
        <dbReference type="ARBA" id="ARBA00023136"/>
    </source>
</evidence>
<dbReference type="InterPro" id="IPR036737">
    <property type="entry name" value="OmpA-like_sf"/>
</dbReference>
<dbReference type="CDD" id="cd07185">
    <property type="entry name" value="OmpA_C-like"/>
    <property type="match status" value="1"/>
</dbReference>
<keyword evidence="3" id="KW-1003">Cell membrane</keyword>
<reference evidence="11" key="2">
    <citation type="submission" date="2020-09" db="EMBL/GenBank/DDBJ databases">
        <authorList>
            <person name="Sun Q."/>
            <person name="Kim S."/>
        </authorList>
    </citation>
    <scope>NUCLEOTIDE SEQUENCE</scope>
    <source>
        <strain evidence="11">KCTC 22169</strain>
    </source>
</reference>
<evidence type="ECO:0000256" key="2">
    <source>
        <dbReference type="ARBA" id="ARBA00008914"/>
    </source>
</evidence>
<comment type="similarity">
    <text evidence="2">Belongs to the MotB family.</text>
</comment>
<keyword evidence="5 9" id="KW-1133">Transmembrane helix</keyword>
<comment type="subcellular location">
    <subcellularLocation>
        <location evidence="1">Cell membrane</location>
        <topology evidence="1">Single-pass membrane protein</topology>
    </subcellularLocation>
</comment>
<keyword evidence="11" id="KW-0282">Flagellum</keyword>
<keyword evidence="11" id="KW-0969">Cilium</keyword>
<evidence type="ECO:0000256" key="5">
    <source>
        <dbReference type="ARBA" id="ARBA00022989"/>
    </source>
</evidence>
<dbReference type="InterPro" id="IPR006665">
    <property type="entry name" value="OmpA-like"/>
</dbReference>